<dbReference type="AlphaFoldDB" id="A0A4R1Q2T3"/>
<dbReference type="PROSITE" id="PS51677">
    <property type="entry name" value="NODB"/>
    <property type="match status" value="2"/>
</dbReference>
<dbReference type="CDD" id="cd10917">
    <property type="entry name" value="CE4_NodB_like_6s_7s"/>
    <property type="match status" value="1"/>
</dbReference>
<protein>
    <submittedName>
        <fullName evidence="3">Peptidoglycan/xylan/chitin deacetylase (PgdA/CDA1 family)</fullName>
    </submittedName>
</protein>
<comment type="caution">
    <text evidence="3">The sequence shown here is derived from an EMBL/GenBank/DDBJ whole genome shotgun (WGS) entry which is preliminary data.</text>
</comment>
<feature type="domain" description="NodB homology" evidence="2">
    <location>
        <begin position="32"/>
        <end position="209"/>
    </location>
</feature>
<keyword evidence="4" id="KW-1185">Reference proteome</keyword>
<dbReference type="InterPro" id="IPR011330">
    <property type="entry name" value="Glyco_hydro/deAcase_b/a-brl"/>
</dbReference>
<feature type="signal peptide" evidence="1">
    <location>
        <begin position="1"/>
        <end position="20"/>
    </location>
</feature>
<dbReference type="InterPro" id="IPR050248">
    <property type="entry name" value="Polysacc_deacetylase_ArnD"/>
</dbReference>
<reference evidence="3 4" key="1">
    <citation type="submission" date="2019-03" db="EMBL/GenBank/DDBJ databases">
        <title>Genomic Encyclopedia of Type Strains, Phase IV (KMG-IV): sequencing the most valuable type-strain genomes for metagenomic binning, comparative biology and taxonomic classification.</title>
        <authorList>
            <person name="Goeker M."/>
        </authorList>
    </citation>
    <scope>NUCLEOTIDE SEQUENCE [LARGE SCALE GENOMIC DNA]</scope>
    <source>
        <strain evidence="3 4">DSM 15969</strain>
    </source>
</reference>
<name>A0A4R1Q2T3_9FIRM</name>
<feature type="domain" description="NodB homology" evidence="2">
    <location>
        <begin position="244"/>
        <end position="423"/>
    </location>
</feature>
<keyword evidence="1" id="KW-0732">Signal</keyword>
<dbReference type="OrthoDB" id="9812065at2"/>
<dbReference type="EMBL" id="SLUI01000003">
    <property type="protein sequence ID" value="TCL38808.1"/>
    <property type="molecule type" value="Genomic_DNA"/>
</dbReference>
<feature type="chain" id="PRO_5038883217" evidence="1">
    <location>
        <begin position="21"/>
        <end position="432"/>
    </location>
</feature>
<evidence type="ECO:0000313" key="4">
    <source>
        <dbReference type="Proteomes" id="UP000295063"/>
    </source>
</evidence>
<dbReference type="Gene3D" id="3.20.20.370">
    <property type="entry name" value="Glycoside hydrolase/deacetylase"/>
    <property type="match status" value="2"/>
</dbReference>
<dbReference type="GO" id="GO:0016810">
    <property type="term" value="F:hydrolase activity, acting on carbon-nitrogen (but not peptide) bonds"/>
    <property type="evidence" value="ECO:0007669"/>
    <property type="project" value="InterPro"/>
</dbReference>
<accession>A0A4R1Q2T3</accession>
<sequence length="432" mass="47593">MRLVVISVIYLLWFCSPVFAGAVVDQIPTSEKLIALTIENAQEQDTVAQASRILQEQGARATFFIPAKTAIENETLVRTLMGAGNELGNYGLEPLYWGDSPEAEIKRQLISAGDSIAKLGGKPQLIRPPFGYYEDNFLRAAADYQPEATVVRGIDTGDWMLTTPQAVLERVLSSAGNGSIINVNMQARAAVAALPAIIGELKNAGYRFVTVSEMLSKVKKEEPVPPKVQVLPYQILYFRALPRPAVALTFDDGGNTAQVTALLAVLREYNVKSTFFLLGNWMEANPQLAKRIIDEGHEIGNHSYSHPQLTRMTRGEVEQQIQTCEEALQQSTGQPMKPYFRPPYGDFNSTTSDVLKERGYQAMVLWNVDSRDWTGVGSSQMVESIMRNITNGSIVLFHLHGANTVAALGQLIPQLQAQGYQCVTISDILKKT</sequence>
<dbReference type="Proteomes" id="UP000295063">
    <property type="component" value="Unassembled WGS sequence"/>
</dbReference>
<dbReference type="Pfam" id="PF01522">
    <property type="entry name" value="Polysacc_deac_1"/>
    <property type="match status" value="2"/>
</dbReference>
<dbReference type="InterPro" id="IPR002509">
    <property type="entry name" value="NODB_dom"/>
</dbReference>
<dbReference type="GO" id="GO:0016020">
    <property type="term" value="C:membrane"/>
    <property type="evidence" value="ECO:0007669"/>
    <property type="project" value="TreeGrafter"/>
</dbReference>
<evidence type="ECO:0000313" key="3">
    <source>
        <dbReference type="EMBL" id="TCL38808.1"/>
    </source>
</evidence>
<evidence type="ECO:0000256" key="1">
    <source>
        <dbReference type="SAM" id="SignalP"/>
    </source>
</evidence>
<evidence type="ECO:0000259" key="2">
    <source>
        <dbReference type="PROSITE" id="PS51677"/>
    </source>
</evidence>
<dbReference type="RefSeq" id="WP_132077140.1">
    <property type="nucleotide sequence ID" value="NZ_SLUI01000003.1"/>
</dbReference>
<organism evidence="3 4">
    <name type="scientific">Anaerospora hongkongensis</name>
    <dbReference type="NCBI Taxonomy" id="244830"/>
    <lineage>
        <taxon>Bacteria</taxon>
        <taxon>Bacillati</taxon>
        <taxon>Bacillota</taxon>
        <taxon>Negativicutes</taxon>
        <taxon>Selenomonadales</taxon>
        <taxon>Sporomusaceae</taxon>
        <taxon>Anaerospora</taxon>
    </lineage>
</organism>
<dbReference type="GO" id="GO:0046872">
    <property type="term" value="F:metal ion binding"/>
    <property type="evidence" value="ECO:0007669"/>
    <property type="project" value="UniProtKB-KW"/>
</dbReference>
<proteinExistence type="predicted"/>
<gene>
    <name evidence="3" type="ORF">EV210_103291</name>
</gene>
<dbReference type="GO" id="GO:0005975">
    <property type="term" value="P:carbohydrate metabolic process"/>
    <property type="evidence" value="ECO:0007669"/>
    <property type="project" value="InterPro"/>
</dbReference>
<dbReference type="SUPFAM" id="SSF88713">
    <property type="entry name" value="Glycoside hydrolase/deacetylase"/>
    <property type="match status" value="2"/>
</dbReference>
<dbReference type="PANTHER" id="PTHR10587">
    <property type="entry name" value="GLYCOSYL TRANSFERASE-RELATED"/>
    <property type="match status" value="1"/>
</dbReference>